<dbReference type="AlphaFoldDB" id="A0A2P6R3M9"/>
<evidence type="ECO:0000313" key="2">
    <source>
        <dbReference type="Proteomes" id="UP000238479"/>
    </source>
</evidence>
<evidence type="ECO:0000313" key="1">
    <source>
        <dbReference type="EMBL" id="PRQ41033.1"/>
    </source>
</evidence>
<dbReference type="Gramene" id="PRQ41033">
    <property type="protein sequence ID" value="PRQ41033"/>
    <property type="gene ID" value="RchiOBHm_Chr4g0442591"/>
</dbReference>
<accession>A0A2P6R3M9</accession>
<keyword evidence="2" id="KW-1185">Reference proteome</keyword>
<protein>
    <submittedName>
        <fullName evidence="1">Uncharacterized protein</fullName>
    </submittedName>
</protein>
<sequence length="60" mass="6763">MSPICSSSVLTLMTIEMMKLRHKVERKRNIGEELGWSKNEEDDIEVKGKLGISIAKECGL</sequence>
<proteinExistence type="predicted"/>
<comment type="caution">
    <text evidence="1">The sequence shown here is derived from an EMBL/GenBank/DDBJ whole genome shotgun (WGS) entry which is preliminary data.</text>
</comment>
<dbReference type="Proteomes" id="UP000238479">
    <property type="component" value="Chromosome 4"/>
</dbReference>
<reference evidence="1 2" key="1">
    <citation type="journal article" date="2018" name="Nat. Genet.">
        <title>The Rosa genome provides new insights in the design of modern roses.</title>
        <authorList>
            <person name="Bendahmane M."/>
        </authorList>
    </citation>
    <scope>NUCLEOTIDE SEQUENCE [LARGE SCALE GENOMIC DNA]</scope>
    <source>
        <strain evidence="2">cv. Old Blush</strain>
    </source>
</reference>
<gene>
    <name evidence="1" type="ORF">RchiOBHm_Chr4g0442591</name>
</gene>
<organism evidence="1 2">
    <name type="scientific">Rosa chinensis</name>
    <name type="common">China rose</name>
    <dbReference type="NCBI Taxonomy" id="74649"/>
    <lineage>
        <taxon>Eukaryota</taxon>
        <taxon>Viridiplantae</taxon>
        <taxon>Streptophyta</taxon>
        <taxon>Embryophyta</taxon>
        <taxon>Tracheophyta</taxon>
        <taxon>Spermatophyta</taxon>
        <taxon>Magnoliopsida</taxon>
        <taxon>eudicotyledons</taxon>
        <taxon>Gunneridae</taxon>
        <taxon>Pentapetalae</taxon>
        <taxon>rosids</taxon>
        <taxon>fabids</taxon>
        <taxon>Rosales</taxon>
        <taxon>Rosaceae</taxon>
        <taxon>Rosoideae</taxon>
        <taxon>Rosoideae incertae sedis</taxon>
        <taxon>Rosa</taxon>
    </lineage>
</organism>
<dbReference type="EMBL" id="PDCK01000042">
    <property type="protein sequence ID" value="PRQ41033.1"/>
    <property type="molecule type" value="Genomic_DNA"/>
</dbReference>
<dbReference type="STRING" id="74649.A0A2P6R3M9"/>
<name>A0A2P6R3M9_ROSCH</name>